<reference evidence="2 3" key="1">
    <citation type="submission" date="2016-07" db="EMBL/GenBank/DDBJ databases">
        <title>Pervasive Adenine N6-methylation of Active Genes in Fungi.</title>
        <authorList>
            <consortium name="DOE Joint Genome Institute"/>
            <person name="Mondo S.J."/>
            <person name="Dannebaum R.O."/>
            <person name="Kuo R.C."/>
            <person name="Labutti K."/>
            <person name="Haridas S."/>
            <person name="Kuo A."/>
            <person name="Salamov A."/>
            <person name="Ahrendt S.R."/>
            <person name="Lipzen A."/>
            <person name="Sullivan W."/>
            <person name="Andreopoulos W.B."/>
            <person name="Clum A."/>
            <person name="Lindquist E."/>
            <person name="Daum C."/>
            <person name="Ramamoorthy G.K."/>
            <person name="Gryganskyi A."/>
            <person name="Culley D."/>
            <person name="Magnuson J.K."/>
            <person name="James T.Y."/>
            <person name="O'Malley M.A."/>
            <person name="Stajich J.E."/>
            <person name="Spatafora J.W."/>
            <person name="Visel A."/>
            <person name="Grigoriev I.V."/>
        </authorList>
    </citation>
    <scope>NUCLEOTIDE SEQUENCE [LARGE SCALE GENOMIC DNA]</scope>
    <source>
        <strain evidence="2 3">CBS 129021</strain>
    </source>
</reference>
<accession>A0A1Y2EDU1</accession>
<organism evidence="2 3">
    <name type="scientific">Pseudomassariella vexata</name>
    <dbReference type="NCBI Taxonomy" id="1141098"/>
    <lineage>
        <taxon>Eukaryota</taxon>
        <taxon>Fungi</taxon>
        <taxon>Dikarya</taxon>
        <taxon>Ascomycota</taxon>
        <taxon>Pezizomycotina</taxon>
        <taxon>Sordariomycetes</taxon>
        <taxon>Xylariomycetidae</taxon>
        <taxon>Amphisphaeriales</taxon>
        <taxon>Pseudomassariaceae</taxon>
        <taxon>Pseudomassariella</taxon>
    </lineage>
</organism>
<dbReference type="OrthoDB" id="5385910at2759"/>
<evidence type="ECO:0000313" key="2">
    <source>
        <dbReference type="EMBL" id="ORY69748.1"/>
    </source>
</evidence>
<proteinExistence type="predicted"/>
<evidence type="ECO:0000256" key="1">
    <source>
        <dbReference type="SAM" id="MobiDB-lite"/>
    </source>
</evidence>
<dbReference type="GeneID" id="63774171"/>
<gene>
    <name evidence="2" type="ORF">BCR38DRAFT_405429</name>
</gene>
<comment type="caution">
    <text evidence="2">The sequence shown here is derived from an EMBL/GenBank/DDBJ whole genome shotgun (WGS) entry which is preliminary data.</text>
</comment>
<protein>
    <submittedName>
        <fullName evidence="2">Uncharacterized protein</fullName>
    </submittedName>
</protein>
<name>A0A1Y2EDU1_9PEZI</name>
<dbReference type="RefSeq" id="XP_040719698.1">
    <property type="nucleotide sequence ID" value="XM_040857959.1"/>
</dbReference>
<keyword evidence="3" id="KW-1185">Reference proteome</keyword>
<dbReference type="Proteomes" id="UP000193689">
    <property type="component" value="Unassembled WGS sequence"/>
</dbReference>
<feature type="compositionally biased region" description="Pro residues" evidence="1">
    <location>
        <begin position="107"/>
        <end position="125"/>
    </location>
</feature>
<dbReference type="STRING" id="1141098.A0A1Y2EDU1"/>
<evidence type="ECO:0000313" key="3">
    <source>
        <dbReference type="Proteomes" id="UP000193689"/>
    </source>
</evidence>
<feature type="compositionally biased region" description="Low complexity" evidence="1">
    <location>
        <begin position="22"/>
        <end position="57"/>
    </location>
</feature>
<dbReference type="InParanoid" id="A0A1Y2EDU1"/>
<sequence length="244" mass="25187">MAPIPVYTDSPVAAKPSNVTPQTAAPEESQSAAPATTTATATVSATPTTPYYPQAQPGATPTLPVPSAAAQAYASPTQPTLTQQLPSGGPPPPQAGATPMSSTTKPHLPPPPKAGEKFVPPPQAPTPIMPYPAQMSIPPPTMAYPAQQQGTATAAASSLAYGQGPGNFIGQGGQNLEHPLGYHQNVNASGLDKYQTSPAQRNVMGDGHDHAEEGMWDTAKKWVSATGEKLAAAENEVWKRINKE</sequence>
<feature type="region of interest" description="Disordered" evidence="1">
    <location>
        <begin position="1"/>
        <end position="125"/>
    </location>
</feature>
<dbReference type="EMBL" id="MCFJ01000002">
    <property type="protein sequence ID" value="ORY69748.1"/>
    <property type="molecule type" value="Genomic_DNA"/>
</dbReference>
<dbReference type="AlphaFoldDB" id="A0A1Y2EDU1"/>